<protein>
    <submittedName>
        <fullName evidence="2">Uncharacterized protein</fullName>
    </submittedName>
</protein>
<organism evidence="2">
    <name type="scientific">Arion vulgaris</name>
    <dbReference type="NCBI Taxonomy" id="1028688"/>
    <lineage>
        <taxon>Eukaryota</taxon>
        <taxon>Metazoa</taxon>
        <taxon>Spiralia</taxon>
        <taxon>Lophotrochozoa</taxon>
        <taxon>Mollusca</taxon>
        <taxon>Gastropoda</taxon>
        <taxon>Heterobranchia</taxon>
        <taxon>Euthyneura</taxon>
        <taxon>Panpulmonata</taxon>
        <taxon>Eupulmonata</taxon>
        <taxon>Stylommatophora</taxon>
        <taxon>Helicina</taxon>
        <taxon>Arionoidea</taxon>
        <taxon>Arionidae</taxon>
        <taxon>Arion</taxon>
    </lineage>
</organism>
<dbReference type="EMBL" id="HACG01016788">
    <property type="protein sequence ID" value="CEK63653.1"/>
    <property type="molecule type" value="Transcribed_RNA"/>
</dbReference>
<reference evidence="2" key="1">
    <citation type="submission" date="2014-12" db="EMBL/GenBank/DDBJ databases">
        <title>Insight into the proteome of Arion vulgaris.</title>
        <authorList>
            <person name="Aradska J."/>
            <person name="Bulat T."/>
            <person name="Smidak R."/>
            <person name="Sarate P."/>
            <person name="Gangsoo J."/>
            <person name="Sialana F."/>
            <person name="Bilban M."/>
            <person name="Lubec G."/>
        </authorList>
    </citation>
    <scope>NUCLEOTIDE SEQUENCE</scope>
    <source>
        <tissue evidence="2">Skin</tissue>
    </source>
</reference>
<accession>A0A0B6Z533</accession>
<evidence type="ECO:0000313" key="1">
    <source>
        <dbReference type="EMBL" id="CEK63652.1"/>
    </source>
</evidence>
<dbReference type="AlphaFoldDB" id="A0A0B6Z533"/>
<name>A0A0B6Z533_9EUPU</name>
<gene>
    <name evidence="2" type="primary">ORF49026</name>
    <name evidence="1" type="synonym">ORF49024</name>
</gene>
<dbReference type="EMBL" id="HACG01016787">
    <property type="protein sequence ID" value="CEK63652.1"/>
    <property type="molecule type" value="Transcribed_RNA"/>
</dbReference>
<sequence length="68" mass="7866">MTNHQPVKNMRPEIIDTTRLRFSPNSIHSHLGHRQLSKNPDIFVQVSLMSHSKKCTSNEDSNKEIIQI</sequence>
<evidence type="ECO:0000313" key="2">
    <source>
        <dbReference type="EMBL" id="CEK63653.1"/>
    </source>
</evidence>
<proteinExistence type="predicted"/>